<evidence type="ECO:0000256" key="7">
    <source>
        <dbReference type="ARBA" id="ARBA00023163"/>
    </source>
</evidence>
<dbReference type="Proteomes" id="UP000308652">
    <property type="component" value="Unassembled WGS sequence"/>
</dbReference>
<keyword evidence="15" id="KW-1185">Reference proteome</keyword>
<evidence type="ECO:0000313" key="14">
    <source>
        <dbReference type="EMBL" id="TFK43128.1"/>
    </source>
</evidence>
<feature type="compositionally biased region" description="Low complexity" evidence="11">
    <location>
        <begin position="559"/>
        <end position="579"/>
    </location>
</feature>
<dbReference type="GO" id="GO:0003713">
    <property type="term" value="F:transcription coactivator activity"/>
    <property type="evidence" value="ECO:0007669"/>
    <property type="project" value="TreeGrafter"/>
</dbReference>
<dbReference type="STRING" id="68775.A0A5C3MGT2"/>
<feature type="compositionally biased region" description="Pro residues" evidence="11">
    <location>
        <begin position="744"/>
        <end position="755"/>
    </location>
</feature>
<dbReference type="OrthoDB" id="103819at2759"/>
<feature type="compositionally biased region" description="Polar residues" evidence="11">
    <location>
        <begin position="368"/>
        <end position="379"/>
    </location>
</feature>
<evidence type="ECO:0000256" key="4">
    <source>
        <dbReference type="ARBA" id="ARBA00022491"/>
    </source>
</evidence>
<feature type="compositionally biased region" description="Basic and acidic residues" evidence="11">
    <location>
        <begin position="468"/>
        <end position="480"/>
    </location>
</feature>
<dbReference type="GO" id="GO:0016592">
    <property type="term" value="C:mediator complex"/>
    <property type="evidence" value="ECO:0007669"/>
    <property type="project" value="InterPro"/>
</dbReference>
<feature type="region of interest" description="Disordered" evidence="11">
    <location>
        <begin position="1442"/>
        <end position="1462"/>
    </location>
</feature>
<comment type="similarity">
    <text evidence="2 10">Belongs to the Mediator complex subunit 13 family.</text>
</comment>
<organism evidence="14 15">
    <name type="scientific">Crucibulum laeve</name>
    <dbReference type="NCBI Taxonomy" id="68775"/>
    <lineage>
        <taxon>Eukaryota</taxon>
        <taxon>Fungi</taxon>
        <taxon>Dikarya</taxon>
        <taxon>Basidiomycota</taxon>
        <taxon>Agaricomycotina</taxon>
        <taxon>Agaricomycetes</taxon>
        <taxon>Agaricomycetidae</taxon>
        <taxon>Agaricales</taxon>
        <taxon>Agaricineae</taxon>
        <taxon>Nidulariaceae</taxon>
        <taxon>Crucibulum</taxon>
    </lineage>
</organism>
<feature type="compositionally biased region" description="Low complexity" evidence="11">
    <location>
        <begin position="757"/>
        <end position="767"/>
    </location>
</feature>
<dbReference type="PANTHER" id="PTHR48249">
    <property type="entry name" value="MEDIATOR OF RNA POLYMERASE II TRANSCRIPTION SUBUNIT 13"/>
    <property type="match status" value="1"/>
</dbReference>
<reference evidence="14 15" key="1">
    <citation type="journal article" date="2019" name="Nat. Ecol. Evol.">
        <title>Megaphylogeny resolves global patterns of mushroom evolution.</title>
        <authorList>
            <person name="Varga T."/>
            <person name="Krizsan K."/>
            <person name="Foldi C."/>
            <person name="Dima B."/>
            <person name="Sanchez-Garcia M."/>
            <person name="Sanchez-Ramirez S."/>
            <person name="Szollosi G.J."/>
            <person name="Szarkandi J.G."/>
            <person name="Papp V."/>
            <person name="Albert L."/>
            <person name="Andreopoulos W."/>
            <person name="Angelini C."/>
            <person name="Antonin V."/>
            <person name="Barry K.W."/>
            <person name="Bougher N.L."/>
            <person name="Buchanan P."/>
            <person name="Buyck B."/>
            <person name="Bense V."/>
            <person name="Catcheside P."/>
            <person name="Chovatia M."/>
            <person name="Cooper J."/>
            <person name="Damon W."/>
            <person name="Desjardin D."/>
            <person name="Finy P."/>
            <person name="Geml J."/>
            <person name="Haridas S."/>
            <person name="Hughes K."/>
            <person name="Justo A."/>
            <person name="Karasinski D."/>
            <person name="Kautmanova I."/>
            <person name="Kiss B."/>
            <person name="Kocsube S."/>
            <person name="Kotiranta H."/>
            <person name="LaButti K.M."/>
            <person name="Lechner B.E."/>
            <person name="Liimatainen K."/>
            <person name="Lipzen A."/>
            <person name="Lukacs Z."/>
            <person name="Mihaltcheva S."/>
            <person name="Morgado L.N."/>
            <person name="Niskanen T."/>
            <person name="Noordeloos M.E."/>
            <person name="Ohm R.A."/>
            <person name="Ortiz-Santana B."/>
            <person name="Ovrebo C."/>
            <person name="Racz N."/>
            <person name="Riley R."/>
            <person name="Savchenko A."/>
            <person name="Shiryaev A."/>
            <person name="Soop K."/>
            <person name="Spirin V."/>
            <person name="Szebenyi C."/>
            <person name="Tomsovsky M."/>
            <person name="Tulloss R.E."/>
            <person name="Uehling J."/>
            <person name="Grigoriev I.V."/>
            <person name="Vagvolgyi C."/>
            <person name="Papp T."/>
            <person name="Martin F.M."/>
            <person name="Miettinen O."/>
            <person name="Hibbett D.S."/>
            <person name="Nagy L.G."/>
        </authorList>
    </citation>
    <scope>NUCLEOTIDE SEQUENCE [LARGE SCALE GENOMIC DNA]</scope>
    <source>
        <strain evidence="14 15">CBS 166.37</strain>
    </source>
</reference>
<evidence type="ECO:0000256" key="2">
    <source>
        <dbReference type="ARBA" id="ARBA00009354"/>
    </source>
</evidence>
<feature type="domain" description="Mediator complex subunit Med13 N-terminal" evidence="13">
    <location>
        <begin position="25"/>
        <end position="349"/>
    </location>
</feature>
<feature type="compositionally biased region" description="Low complexity" evidence="11">
    <location>
        <begin position="380"/>
        <end position="391"/>
    </location>
</feature>
<keyword evidence="7 10" id="KW-0804">Transcription</keyword>
<evidence type="ECO:0000256" key="1">
    <source>
        <dbReference type="ARBA" id="ARBA00004123"/>
    </source>
</evidence>
<feature type="compositionally biased region" description="Pro residues" evidence="11">
    <location>
        <begin position="510"/>
        <end position="520"/>
    </location>
</feature>
<evidence type="ECO:0000256" key="10">
    <source>
        <dbReference type="RuleBase" id="RU364134"/>
    </source>
</evidence>
<dbReference type="Pfam" id="PF11597">
    <property type="entry name" value="Med13_N"/>
    <property type="match status" value="1"/>
</dbReference>
<comment type="function">
    <text evidence="10">Component of the SRB8-11 complex. The SRB8-11 complex is a regulatory module of the Mediator complex which is itself involved in regulation of basal and activated RNA polymerase II-dependent transcription. The SRB8-11 complex may be involved in the transcriptional repression of a subset of genes regulated by Mediator. It may inhibit the association of the Mediator complex with RNA polymerase II to form the holoenzyme complex.</text>
</comment>
<feature type="domain" description="Mediator complex subunit Med13 C-terminal" evidence="12">
    <location>
        <begin position="1288"/>
        <end position="1600"/>
    </location>
</feature>
<comment type="subunit">
    <text evidence="10">Component of the SRB8-11 complex, which itself associates with the Mediator complex.</text>
</comment>
<comment type="subcellular location">
    <subcellularLocation>
        <location evidence="1 10">Nucleus</location>
    </subcellularLocation>
</comment>
<gene>
    <name evidence="14" type="ORF">BDQ12DRAFT_642565</name>
</gene>
<dbReference type="InterPro" id="IPR009401">
    <property type="entry name" value="Med13_C"/>
</dbReference>
<accession>A0A5C3MGT2</accession>
<feature type="compositionally biased region" description="Polar residues" evidence="11">
    <location>
        <begin position="529"/>
        <end position="541"/>
    </location>
</feature>
<keyword evidence="5 10" id="KW-0805">Transcription regulation</keyword>
<evidence type="ECO:0000256" key="5">
    <source>
        <dbReference type="ARBA" id="ARBA00023015"/>
    </source>
</evidence>
<feature type="compositionally biased region" description="Low complexity" evidence="11">
    <location>
        <begin position="485"/>
        <end position="509"/>
    </location>
</feature>
<name>A0A5C3MGT2_9AGAR</name>
<dbReference type="InterPro" id="IPR021643">
    <property type="entry name" value="Mediator_Med13_N"/>
</dbReference>
<keyword evidence="6 10" id="KW-0010">Activator</keyword>
<dbReference type="GO" id="GO:0045944">
    <property type="term" value="P:positive regulation of transcription by RNA polymerase II"/>
    <property type="evidence" value="ECO:0007669"/>
    <property type="project" value="TreeGrafter"/>
</dbReference>
<evidence type="ECO:0000259" key="13">
    <source>
        <dbReference type="Pfam" id="PF11597"/>
    </source>
</evidence>
<evidence type="ECO:0000313" key="15">
    <source>
        <dbReference type="Proteomes" id="UP000308652"/>
    </source>
</evidence>
<feature type="compositionally biased region" description="Acidic residues" evidence="11">
    <location>
        <begin position="894"/>
        <end position="915"/>
    </location>
</feature>
<dbReference type="InterPro" id="IPR051139">
    <property type="entry name" value="Mediator_complx_sub13"/>
</dbReference>
<proteinExistence type="inferred from homology"/>
<dbReference type="PANTHER" id="PTHR48249:SF3">
    <property type="entry name" value="MEDIATOR OF RNA POLYMERASE II TRANSCRIPTION SUBUNIT 13"/>
    <property type="match status" value="1"/>
</dbReference>
<keyword evidence="4 10" id="KW-0678">Repressor</keyword>
<feature type="region of interest" description="Disordered" evidence="11">
    <location>
        <begin position="356"/>
        <end position="432"/>
    </location>
</feature>
<feature type="region of interest" description="Disordered" evidence="11">
    <location>
        <begin position="716"/>
        <end position="767"/>
    </location>
</feature>
<evidence type="ECO:0000256" key="8">
    <source>
        <dbReference type="ARBA" id="ARBA00023242"/>
    </source>
</evidence>
<keyword evidence="8 10" id="KW-0539">Nucleus</keyword>
<feature type="compositionally biased region" description="Low complexity" evidence="11">
    <location>
        <begin position="1442"/>
        <end position="1461"/>
    </location>
</feature>
<evidence type="ECO:0000256" key="11">
    <source>
        <dbReference type="SAM" id="MobiDB-lite"/>
    </source>
</evidence>
<evidence type="ECO:0000256" key="3">
    <source>
        <dbReference type="ARBA" id="ARBA00019618"/>
    </source>
</evidence>
<feature type="region of interest" description="Disordered" evidence="11">
    <location>
        <begin position="1502"/>
        <end position="1521"/>
    </location>
</feature>
<feature type="region of interest" description="Disordered" evidence="11">
    <location>
        <begin position="881"/>
        <end position="923"/>
    </location>
</feature>
<feature type="compositionally biased region" description="Low complexity" evidence="11">
    <location>
        <begin position="408"/>
        <end position="420"/>
    </location>
</feature>
<protein>
    <recommendedName>
        <fullName evidence="3 10">Mediator of RNA polymerase II transcription subunit 13</fullName>
    </recommendedName>
    <alternativeName>
        <fullName evidence="9 10">Mediator complex subunit 13</fullName>
    </alternativeName>
</protein>
<dbReference type="EMBL" id="ML213591">
    <property type="protein sequence ID" value="TFK43128.1"/>
    <property type="molecule type" value="Genomic_DNA"/>
</dbReference>
<evidence type="ECO:0000256" key="6">
    <source>
        <dbReference type="ARBA" id="ARBA00023159"/>
    </source>
</evidence>
<feature type="region of interest" description="Disordered" evidence="11">
    <location>
        <begin position="468"/>
        <end position="610"/>
    </location>
</feature>
<feature type="compositionally biased region" description="Polar residues" evidence="11">
    <location>
        <begin position="716"/>
        <end position="725"/>
    </location>
</feature>
<dbReference type="Pfam" id="PF06333">
    <property type="entry name" value="Med13_C"/>
    <property type="match status" value="1"/>
</dbReference>
<evidence type="ECO:0000256" key="9">
    <source>
        <dbReference type="ARBA" id="ARBA00032008"/>
    </source>
</evidence>
<evidence type="ECO:0000259" key="12">
    <source>
        <dbReference type="Pfam" id="PF06333"/>
    </source>
</evidence>
<sequence>MASKPSFERPHNTIHTPPQIALTDTLLASRISLPSNSCIHYALFKPAPNPHSSSPGPAHDTIELARRLVLDRNAEAPLLDSVLPSAHVATDSFLYLFAVSSHDLHLATSPLSGFQFDGLTVIESSSFSPRDVYPSSEGASSHFPDPAKRVIFSHFLEAVRARLIDDIVQTSVKKPHLCTPQRRIQRFKDGFLISQVPASSDWGSAWEYKATSRPLIFCHLEIQFFTQDQSRTCLYIHPTLLPTPFLDLSTSLPLPAGTPITLLPHGTPAYFLASYTGPTAGLIKQFQESLSGLGAGEWCDPPTSHSISFCSPQSPSASFIIGWIKVENKQGEDKGITIIYPTRLCLTYAPTSPPRPQLDYIPDLPAQLQPSPQVPSANIPSLAGSLLSSPLDTSPQPPHSASDKSASRPHSPFPRSSSYPQRPALLSSPTSDSLRAFRSLTLSKSSKDIRRVASEVGGYVDFVARERERERERLKREREGLTSSPKLARATATTPAAAPTPVSADTPAHVVPPTPAPPVTGPNHHPPTSHASSQTQNQTFYPSPPQTNPSIIPSADTRTSPAILTTPLPTIATPASAEPTPAPPPASSSSSSASNYDPFGNIDPSWSQSSQSYLGMDVDMDFGMDMGMQFEIPSSTGGGGGGGGSYDNYRGIDFEDAFTDDDFSFFDQPSRAPVMAPPPPAIKTSISVPPLIQNGTSFGTGMSPPLFGDIHGPSLPHQTPGSSWTPGAFMEGFTPRSVTHDPATVPPELLPPSPGQTPTSHSAPSTPTIQLEFAPTIRRPTLTTSQSLFEPIPFAPYHRAADGKYAIGKFALPSPPDEEDRTESFFILPASTSPHSPPSLMNSWKLRYNAVTDPRVGVVRKLKRKAPNDLQLQRKISSPWRREHEDWEMTSTVMEDEEEDAKSEPESDEEFEENESPLMSRPTTPPPAYLPLGPTLLHTQFQHSHLLPLSTPLRPPGAAVAPTNLTAAPPLASVPTPVSPAATLGAASEKSKSLEAAASAVAVEVVENALWAETWRANAVRAKQFTEVWSADVKTVAHLLESMPALESPLDMATLFGIGMINPTNRMNKAFQVLEAPMISIGKNDAVIQVLPPALRFWEKLGLGPKGGRKNVTAFALYEDEGDQRQWQVDGWLSSLATAYKGKYLGDFKLGTSTRCVKDGLVPLRFDPSFRKSLASFVAGLTIPEPTIIFFIILPITTMSLASPILRQILSAVKKALNAYPDGQVVFQFIPEQYVLGSMEQASASDSHVDVICSSLYNRILLPVDRLMSRRFSESEEPEEPVRQYFQEPSFTLSRPLHGKVSYVHAAHASLDVMDRHTLLHVGYCISHCGKWILATCVDQRGEAYDLGVWLTQTPGEAESDVEMSEETYVVKKVWDFALRFAKRANVEWRIAFAKLGSMSEAELGAWTKYLSKAIFVNRELTMGHISLISVEQNAPWTLLTTRPSSPPVSRSASVTRSPSTSHKHQAVFTDVSSTTYALFPAVQLPISLPLSFNELSLGASDNSTSTSSVTPPPSLPHPLSYLPRSQTTLIRVPCSPSPNSITMLHIYLLHTLQCPHSPAPHTDESTLHADITRNFHELAVLAKERLKLDVNPILPYHLADVEAMRVALDRDWDRMDNSSDA</sequence>